<accession>A0A9Q5Z8H7</accession>
<organism evidence="1 2">
    <name type="scientific">Nostoc linckia z8</name>
    <dbReference type="NCBI Taxonomy" id="1628746"/>
    <lineage>
        <taxon>Bacteria</taxon>
        <taxon>Bacillati</taxon>
        <taxon>Cyanobacteriota</taxon>
        <taxon>Cyanophyceae</taxon>
        <taxon>Nostocales</taxon>
        <taxon>Nostocaceae</taxon>
        <taxon>Nostoc</taxon>
    </lineage>
</organism>
<reference evidence="1 2" key="1">
    <citation type="submission" date="2015-02" db="EMBL/GenBank/DDBJ databases">
        <title>Nostoc linckia genome annotation.</title>
        <authorList>
            <person name="Zhou Z."/>
        </authorList>
    </citation>
    <scope>NUCLEOTIDE SEQUENCE [LARGE SCALE GENOMIC DNA]</scope>
    <source>
        <strain evidence="2">z8</strain>
    </source>
</reference>
<dbReference type="AlphaFoldDB" id="A0A9Q5Z8H7"/>
<dbReference type="Pfam" id="PF19928">
    <property type="entry name" value="DUF6391"/>
    <property type="match status" value="1"/>
</dbReference>
<gene>
    <name evidence="1" type="ORF">VF08_25615</name>
</gene>
<name>A0A9Q5Z8H7_NOSLI</name>
<protein>
    <submittedName>
        <fullName evidence="1">Uncharacterized protein</fullName>
    </submittedName>
</protein>
<evidence type="ECO:0000313" key="1">
    <source>
        <dbReference type="EMBL" id="PHJ99446.1"/>
    </source>
</evidence>
<dbReference type="EMBL" id="LAHD01000089">
    <property type="protein sequence ID" value="PHJ99446.1"/>
    <property type="molecule type" value="Genomic_DNA"/>
</dbReference>
<evidence type="ECO:0000313" key="2">
    <source>
        <dbReference type="Proteomes" id="UP000222310"/>
    </source>
</evidence>
<sequence>MNTSASFQGGSFPFEFWNFDLTTPLSGKVPTSESQPSDFPYPTQDTDLLRQLSFIPGLKEILMLRQVHALEHATVWVLSESNSAYHTTGEPNKVQLDNELLGGLSTEQGFYLYGEVNISDLRRAVALARHRITSGEWDLAVHPRCGTNLSVAMVLTAGLAMGVHLLLPFRPVEQIIGLGLAATTAAEIAPDLGSMVQRYLTTAIPFNLTIENIIRTRDLWGREAHFVKVKWQE</sequence>
<dbReference type="RefSeq" id="WP_099069449.1">
    <property type="nucleotide sequence ID" value="NZ_LAHD01000089.1"/>
</dbReference>
<dbReference type="Proteomes" id="UP000222310">
    <property type="component" value="Unassembled WGS sequence"/>
</dbReference>
<dbReference type="GeneID" id="57092693"/>
<comment type="caution">
    <text evidence="1">The sequence shown here is derived from an EMBL/GenBank/DDBJ whole genome shotgun (WGS) entry which is preliminary data.</text>
</comment>
<proteinExistence type="predicted"/>